<organism evidence="1">
    <name type="scientific">marine metagenome</name>
    <dbReference type="NCBI Taxonomy" id="408172"/>
    <lineage>
        <taxon>unclassified sequences</taxon>
        <taxon>metagenomes</taxon>
        <taxon>ecological metagenomes</taxon>
    </lineage>
</organism>
<accession>A0A383A3U6</accession>
<dbReference type="InterPro" id="IPR011051">
    <property type="entry name" value="RmlC_Cupin_sf"/>
</dbReference>
<evidence type="ECO:0008006" key="2">
    <source>
        <dbReference type="Google" id="ProtNLM"/>
    </source>
</evidence>
<dbReference type="InterPro" id="IPR014710">
    <property type="entry name" value="RmlC-like_jellyroll"/>
</dbReference>
<reference evidence="1" key="1">
    <citation type="submission" date="2018-05" db="EMBL/GenBank/DDBJ databases">
        <authorList>
            <person name="Lanie J.A."/>
            <person name="Ng W.-L."/>
            <person name="Kazmierczak K.M."/>
            <person name="Andrzejewski T.M."/>
            <person name="Davidsen T.M."/>
            <person name="Wayne K.J."/>
            <person name="Tettelin H."/>
            <person name="Glass J.I."/>
            <person name="Rusch D."/>
            <person name="Podicherti R."/>
            <person name="Tsui H.-C.T."/>
            <person name="Winkler M.E."/>
        </authorList>
    </citation>
    <scope>NUCLEOTIDE SEQUENCE</scope>
</reference>
<sequence>MTQTATYTMEAFVDDVKKIFASTKDPLAQAQAVSDHMEDLLAEPDWLQEKLNLPEEGGFGRYDLHQDQEDGAPDPGFLLMCTVQKPGQDNLPHDHGAAWVVYGVYQGTIKQTKWRWFYPGEGVDSPQIKETGNFDQGEGKVALFLPGEIHDTVNVTG</sequence>
<dbReference type="AlphaFoldDB" id="A0A383A3U6"/>
<proteinExistence type="predicted"/>
<dbReference type="Gene3D" id="2.60.120.10">
    <property type="entry name" value="Jelly Rolls"/>
    <property type="match status" value="1"/>
</dbReference>
<feature type="non-terminal residue" evidence="1">
    <location>
        <position position="157"/>
    </location>
</feature>
<name>A0A383A3U6_9ZZZZ</name>
<dbReference type="EMBL" id="UINC01189059">
    <property type="protein sequence ID" value="SVE02576.1"/>
    <property type="molecule type" value="Genomic_DNA"/>
</dbReference>
<evidence type="ECO:0000313" key="1">
    <source>
        <dbReference type="EMBL" id="SVE02576.1"/>
    </source>
</evidence>
<protein>
    <recommendedName>
        <fullName evidence="2">Cysteine dioxygenase</fullName>
    </recommendedName>
</protein>
<dbReference type="SUPFAM" id="SSF51182">
    <property type="entry name" value="RmlC-like cupins"/>
    <property type="match status" value="1"/>
</dbReference>
<gene>
    <name evidence="1" type="ORF">METZ01_LOCUS455430</name>
</gene>